<dbReference type="InterPro" id="IPR036152">
    <property type="entry name" value="Asp/glu_Ase-like_sf"/>
</dbReference>
<dbReference type="InterPro" id="IPR004550">
    <property type="entry name" value="AsnASE_II"/>
</dbReference>
<evidence type="ECO:0000313" key="10">
    <source>
        <dbReference type="Proteomes" id="UP000501991"/>
    </source>
</evidence>
<feature type="domain" description="Asparaginase/glutaminase C-terminal" evidence="8">
    <location>
        <begin position="218"/>
        <end position="318"/>
    </location>
</feature>
<dbReference type="EMBL" id="CP048836">
    <property type="protein sequence ID" value="QID16713.1"/>
    <property type="molecule type" value="Genomic_DNA"/>
</dbReference>
<dbReference type="GO" id="GO:0004067">
    <property type="term" value="F:asparaginase activity"/>
    <property type="evidence" value="ECO:0007669"/>
    <property type="project" value="UniProtKB-UniRule"/>
</dbReference>
<dbReference type="InterPro" id="IPR027473">
    <property type="entry name" value="L-asparaginase_C"/>
</dbReference>
<reference evidence="9 10" key="1">
    <citation type="submission" date="2020-02" db="EMBL/GenBank/DDBJ databases">
        <title>Nitrogenibacter mangrovi gen. nov., sp. nov. isolated from mangrove sediment, a denitrifying betaproteobacterium.</title>
        <authorList>
            <person name="Liao H."/>
            <person name="Tian Y."/>
        </authorList>
    </citation>
    <scope>NUCLEOTIDE SEQUENCE [LARGE SCALE GENOMIC DNA]</scope>
    <source>
        <strain evidence="9 10">M9-3-2</strain>
    </source>
</reference>
<protein>
    <submittedName>
        <fullName evidence="9">Asparaginase</fullName>
    </submittedName>
</protein>
<dbReference type="InterPro" id="IPR020827">
    <property type="entry name" value="Asparaginase/glutaminase_AS1"/>
</dbReference>
<evidence type="ECO:0000256" key="6">
    <source>
        <dbReference type="PROSITE-ProRule" id="PRU10100"/>
    </source>
</evidence>
<dbReference type="Pfam" id="PF00710">
    <property type="entry name" value="Asparaginase"/>
    <property type="match status" value="1"/>
</dbReference>
<name>A0A6C1B009_9RHOO</name>
<evidence type="ECO:0000259" key="8">
    <source>
        <dbReference type="Pfam" id="PF17763"/>
    </source>
</evidence>
<dbReference type="PIRSF" id="PIRSF500176">
    <property type="entry name" value="L_ASNase"/>
    <property type="match status" value="1"/>
</dbReference>
<accession>A0A6C1B009</accession>
<keyword evidence="2" id="KW-0378">Hydrolase</keyword>
<dbReference type="Proteomes" id="UP000501991">
    <property type="component" value="Chromosome"/>
</dbReference>
<dbReference type="AlphaFoldDB" id="A0A6C1B009"/>
<evidence type="ECO:0000256" key="4">
    <source>
        <dbReference type="PIRSR" id="PIRSR001220-2"/>
    </source>
</evidence>
<dbReference type="GO" id="GO:0006528">
    <property type="term" value="P:asparagine metabolic process"/>
    <property type="evidence" value="ECO:0007669"/>
    <property type="project" value="InterPro"/>
</dbReference>
<dbReference type="PIRSF" id="PIRSF001220">
    <property type="entry name" value="L-ASNase_gatD"/>
    <property type="match status" value="1"/>
</dbReference>
<dbReference type="Pfam" id="PF17763">
    <property type="entry name" value="Asparaginase_C"/>
    <property type="match status" value="1"/>
</dbReference>
<dbReference type="SFLD" id="SFLDS00057">
    <property type="entry name" value="Glutaminase/Asparaginase"/>
    <property type="match status" value="1"/>
</dbReference>
<evidence type="ECO:0000256" key="3">
    <source>
        <dbReference type="PIRSR" id="PIRSR001220-1"/>
    </source>
</evidence>
<feature type="active site" evidence="6">
    <location>
        <position position="95"/>
    </location>
</feature>
<dbReference type="PANTHER" id="PTHR11707:SF28">
    <property type="entry name" value="60 KDA LYSOPHOSPHOLIPASE"/>
    <property type="match status" value="1"/>
</dbReference>
<dbReference type="SMART" id="SM00870">
    <property type="entry name" value="Asparaginase"/>
    <property type="match status" value="1"/>
</dbReference>
<feature type="binding site" evidence="4">
    <location>
        <begin position="95"/>
        <end position="96"/>
    </location>
    <ligand>
        <name>substrate</name>
    </ligand>
</feature>
<dbReference type="Gene3D" id="3.40.50.40">
    <property type="match status" value="1"/>
</dbReference>
<gene>
    <name evidence="9" type="ORF">G3580_03145</name>
</gene>
<evidence type="ECO:0000256" key="2">
    <source>
        <dbReference type="ARBA" id="ARBA00022801"/>
    </source>
</evidence>
<proteinExistence type="inferred from homology"/>
<dbReference type="CDD" id="cd08964">
    <property type="entry name" value="L-asparaginase_II"/>
    <property type="match status" value="1"/>
</dbReference>
<dbReference type="Gene3D" id="3.40.50.1170">
    <property type="entry name" value="L-asparaginase, N-terminal domain"/>
    <property type="match status" value="1"/>
</dbReference>
<organism evidence="9 10">
    <name type="scientific">Nitrogeniibacter mangrovi</name>
    <dbReference type="NCBI Taxonomy" id="2016596"/>
    <lineage>
        <taxon>Bacteria</taxon>
        <taxon>Pseudomonadati</taxon>
        <taxon>Pseudomonadota</taxon>
        <taxon>Betaproteobacteria</taxon>
        <taxon>Rhodocyclales</taxon>
        <taxon>Zoogloeaceae</taxon>
        <taxon>Nitrogeniibacter</taxon>
    </lineage>
</organism>
<dbReference type="PROSITE" id="PS51732">
    <property type="entry name" value="ASN_GLN_ASE_3"/>
    <property type="match status" value="1"/>
</dbReference>
<feature type="domain" description="L-asparaginase N-terminal" evidence="7">
    <location>
        <begin position="6"/>
        <end position="188"/>
    </location>
</feature>
<sequence>MSRQPRVVLLSTGGTIAGAAGDATQTTGYRAGELDAATLLAQVPDATALAHIDVAPLLSLDSKDMSPRHWLLIARTVMAHLARPDCDAVVVTHGTDTLEETAWFLHLILPPGKPVILTAAMRPATALSADGPMNLYQAIAVAASPEAHGKGVLVVMNDRIHAGAEITKTHTRALDAIDAPELGPLGSVLPVRFDRAPNLGTAGQVPIDALDGHDDLPRVDILYVAAGADPDLLAEAGLRRACGVVLALPGDGSLPTTWHAAAETARIAGVRIVRASRVGRGAVSPAPADAPDLQLPGSGRLNPSKARIALMLELATGASALLAHLSG</sequence>
<feature type="binding site" evidence="4">
    <location>
        <position position="62"/>
    </location>
    <ligand>
        <name>substrate</name>
    </ligand>
</feature>
<dbReference type="PROSITE" id="PS00917">
    <property type="entry name" value="ASN_GLN_ASE_2"/>
    <property type="match status" value="1"/>
</dbReference>
<comment type="similarity">
    <text evidence="1">Belongs to the asparaginase 1 family.</text>
</comment>
<evidence type="ECO:0000259" key="7">
    <source>
        <dbReference type="Pfam" id="PF00710"/>
    </source>
</evidence>
<feature type="active site" evidence="5">
    <location>
        <position position="15"/>
    </location>
</feature>
<dbReference type="InterPro" id="IPR040919">
    <property type="entry name" value="Asparaginase_C"/>
</dbReference>
<evidence type="ECO:0000313" key="9">
    <source>
        <dbReference type="EMBL" id="QID16713.1"/>
    </source>
</evidence>
<evidence type="ECO:0000256" key="5">
    <source>
        <dbReference type="PROSITE-ProRule" id="PRU10099"/>
    </source>
</evidence>
<dbReference type="RefSeq" id="WP_173763881.1">
    <property type="nucleotide sequence ID" value="NZ_CP048836.1"/>
</dbReference>
<dbReference type="PRINTS" id="PR00139">
    <property type="entry name" value="ASNGLNASE"/>
</dbReference>
<keyword evidence="10" id="KW-1185">Reference proteome</keyword>
<dbReference type="FunFam" id="3.40.50.1170:FF:000001">
    <property type="entry name" value="L-asparaginase 2"/>
    <property type="match status" value="1"/>
</dbReference>
<dbReference type="PANTHER" id="PTHR11707">
    <property type="entry name" value="L-ASPARAGINASE"/>
    <property type="match status" value="1"/>
</dbReference>
<dbReference type="InterPro" id="IPR037152">
    <property type="entry name" value="L-asparaginase_N_sf"/>
</dbReference>
<dbReference type="PROSITE" id="PS00144">
    <property type="entry name" value="ASN_GLN_ASE_1"/>
    <property type="match status" value="1"/>
</dbReference>
<dbReference type="SUPFAM" id="SSF53774">
    <property type="entry name" value="Glutaminase/Asparaginase"/>
    <property type="match status" value="1"/>
</dbReference>
<feature type="active site" description="O-isoaspartyl threonine intermediate" evidence="3">
    <location>
        <position position="15"/>
    </location>
</feature>
<dbReference type="InterPro" id="IPR027474">
    <property type="entry name" value="L-asparaginase_N"/>
</dbReference>
<evidence type="ECO:0000256" key="1">
    <source>
        <dbReference type="ARBA" id="ARBA00010518"/>
    </source>
</evidence>
<dbReference type="InterPro" id="IPR006034">
    <property type="entry name" value="Asparaginase/glutaminase-like"/>
</dbReference>
<dbReference type="KEGG" id="azq:G3580_03145"/>
<dbReference type="InterPro" id="IPR027475">
    <property type="entry name" value="Asparaginase/glutaminase_AS2"/>
</dbReference>